<evidence type="ECO:0000313" key="3">
    <source>
        <dbReference type="Proteomes" id="UP001208567"/>
    </source>
</evidence>
<dbReference type="InterPro" id="IPR004013">
    <property type="entry name" value="PHP_dom"/>
</dbReference>
<gene>
    <name evidence="2" type="ORF">bsdE14_40940</name>
</gene>
<dbReference type="PANTHER" id="PTHR42924:SF3">
    <property type="entry name" value="POLYMERASE_HISTIDINOL PHOSPHATASE N-TERMINAL DOMAIN-CONTAINING PROTEIN"/>
    <property type="match status" value="1"/>
</dbReference>
<evidence type="ECO:0000313" key="2">
    <source>
        <dbReference type="EMBL" id="GLC32684.1"/>
    </source>
</evidence>
<keyword evidence="3" id="KW-1185">Reference proteome</keyword>
<dbReference type="RefSeq" id="WP_264851995.1">
    <property type="nucleotide sequence ID" value="NZ_BRXR01000001.1"/>
</dbReference>
<dbReference type="PANTHER" id="PTHR42924">
    <property type="entry name" value="EXONUCLEASE"/>
    <property type="match status" value="1"/>
</dbReference>
<dbReference type="Gene3D" id="3.20.20.140">
    <property type="entry name" value="Metal-dependent hydrolases"/>
    <property type="match status" value="1"/>
</dbReference>
<reference evidence="2 3" key="1">
    <citation type="journal article" date="2024" name="Int. J. Syst. Evol. Microbiol.">
        <title>Clostridium omnivorum sp. nov., isolated from anoxic soil under the treatment of reductive soil disinfestation.</title>
        <authorList>
            <person name="Ueki A."/>
            <person name="Tonouchi A."/>
            <person name="Kaku N."/>
            <person name="Honma S."/>
            <person name="Ueki K."/>
        </authorList>
    </citation>
    <scope>NUCLEOTIDE SEQUENCE [LARGE SCALE GENOMIC DNA]</scope>
    <source>
        <strain evidence="2 3">E14</strain>
    </source>
</reference>
<sequence>MQYSDLHIHSRYSDGTLWPEEIVSIASKKGVKCISITDHDTIESQYALQELESNSIRIIPGVELSTEYEEKEIHILGYFIEIDNKELNQAFDQVKLSRRDRAVQIINKLNELGLNVSFDEISTETTSIGRPHIAKLLVEKGYAKSVKEAFQHYLIKGKPAYVDRYKIHYKQALKLISNANGIPVLAHPGEIYKGISLEELVKEFKVYGLKGLEVFHPSHSSREANDYYNLAKKYSLAITGGSDCHGVYVREDLLIGTVGIDENLTNKFLRTKIK</sequence>
<dbReference type="CDD" id="cd07438">
    <property type="entry name" value="PHP_HisPPase_AMP"/>
    <property type="match status" value="1"/>
</dbReference>
<dbReference type="EMBL" id="BRXR01000001">
    <property type="protein sequence ID" value="GLC32684.1"/>
    <property type="molecule type" value="Genomic_DNA"/>
</dbReference>
<dbReference type="Gene3D" id="1.10.150.650">
    <property type="match status" value="1"/>
</dbReference>
<dbReference type="SUPFAM" id="SSF89550">
    <property type="entry name" value="PHP domain-like"/>
    <property type="match status" value="1"/>
</dbReference>
<organism evidence="2 3">
    <name type="scientific">Clostridium omnivorum</name>
    <dbReference type="NCBI Taxonomy" id="1604902"/>
    <lineage>
        <taxon>Bacteria</taxon>
        <taxon>Bacillati</taxon>
        <taxon>Bacillota</taxon>
        <taxon>Clostridia</taxon>
        <taxon>Eubacteriales</taxon>
        <taxon>Clostridiaceae</taxon>
        <taxon>Clostridium</taxon>
    </lineage>
</organism>
<dbReference type="Pfam" id="PF02811">
    <property type="entry name" value="PHP"/>
    <property type="match status" value="1"/>
</dbReference>
<proteinExistence type="predicted"/>
<dbReference type="Proteomes" id="UP001208567">
    <property type="component" value="Unassembled WGS sequence"/>
</dbReference>
<feature type="domain" description="Polymerase/histidinol phosphatase N-terminal" evidence="1">
    <location>
        <begin position="4"/>
        <end position="68"/>
    </location>
</feature>
<name>A0ABQ5NBM3_9CLOT</name>
<protein>
    <submittedName>
        <fullName evidence="2">Phosphatase</fullName>
    </submittedName>
</protein>
<dbReference type="InterPro" id="IPR016195">
    <property type="entry name" value="Pol/histidinol_Pase-like"/>
</dbReference>
<accession>A0ABQ5NBM3</accession>
<evidence type="ECO:0000259" key="1">
    <source>
        <dbReference type="SMART" id="SM00481"/>
    </source>
</evidence>
<dbReference type="InterPro" id="IPR003141">
    <property type="entry name" value="Pol/His_phosphatase_N"/>
</dbReference>
<comment type="caution">
    <text evidence="2">The sequence shown here is derived from an EMBL/GenBank/DDBJ whole genome shotgun (WGS) entry which is preliminary data.</text>
</comment>
<dbReference type="InterPro" id="IPR052018">
    <property type="entry name" value="PHP_domain"/>
</dbReference>
<dbReference type="SMART" id="SM00481">
    <property type="entry name" value="POLIIIAc"/>
    <property type="match status" value="1"/>
</dbReference>